<evidence type="ECO:0000313" key="2">
    <source>
        <dbReference type="EMBL" id="ETO09151.1"/>
    </source>
</evidence>
<keyword evidence="3" id="KW-1185">Reference proteome</keyword>
<gene>
    <name evidence="2" type="ORF">RFI_28233</name>
</gene>
<dbReference type="AlphaFoldDB" id="X6M677"/>
<dbReference type="Proteomes" id="UP000023152">
    <property type="component" value="Unassembled WGS sequence"/>
</dbReference>
<feature type="compositionally biased region" description="Basic and acidic residues" evidence="1">
    <location>
        <begin position="56"/>
        <end position="76"/>
    </location>
</feature>
<dbReference type="EMBL" id="ASPP01024300">
    <property type="protein sequence ID" value="ETO09151.1"/>
    <property type="molecule type" value="Genomic_DNA"/>
</dbReference>
<comment type="caution">
    <text evidence="2">The sequence shown here is derived from an EMBL/GenBank/DDBJ whole genome shotgun (WGS) entry which is preliminary data.</text>
</comment>
<sequence>QQQEQQEQQQQGQQQEQQQQEQQQEQQQRQQQGQNQSQLRNSGKTDAKKKKKTQHKNKDKEKDGNKDKNKDKDKRGNKGKQMQLLKKADTASQAIKQVRRWHDDNDDDKPNAHVLQRDNKKKANAMSKRKNELLGLVLKDICSTPYGSASLSKSKRDGSLVGTRKVGPQKRAFASISSPFHRDWSSASTVFGLTLTPTLSSSSVSAPPLPSPAAVSVASNMSHDSRAIASPMPSLYIPSCHFSPDPNAHSHLLPSAKRRKTVTATADEVEGSERRRRREWTIFMDIYIIIKKEVAQEFEDKSIMCRAKKKKKGVLICDPTVRFSLFLFPFFFFYWFVCPFVCFLFILFILFYYCCSNLTNVSYFKRKNKYKIKMKQTLGKKKRQNKNRTKKK</sequence>
<proteinExistence type="predicted"/>
<feature type="compositionally biased region" description="Basic and acidic residues" evidence="1">
    <location>
        <begin position="100"/>
        <end position="113"/>
    </location>
</feature>
<evidence type="ECO:0000313" key="3">
    <source>
        <dbReference type="Proteomes" id="UP000023152"/>
    </source>
</evidence>
<feature type="compositionally biased region" description="Low complexity" evidence="1">
    <location>
        <begin position="1"/>
        <end position="38"/>
    </location>
</feature>
<name>X6M677_RETFI</name>
<organism evidence="2 3">
    <name type="scientific">Reticulomyxa filosa</name>
    <dbReference type="NCBI Taxonomy" id="46433"/>
    <lineage>
        <taxon>Eukaryota</taxon>
        <taxon>Sar</taxon>
        <taxon>Rhizaria</taxon>
        <taxon>Retaria</taxon>
        <taxon>Foraminifera</taxon>
        <taxon>Monothalamids</taxon>
        <taxon>Reticulomyxidae</taxon>
        <taxon>Reticulomyxa</taxon>
    </lineage>
</organism>
<feature type="region of interest" description="Disordered" evidence="1">
    <location>
        <begin position="1"/>
        <end position="113"/>
    </location>
</feature>
<accession>X6M677</accession>
<evidence type="ECO:0000256" key="1">
    <source>
        <dbReference type="SAM" id="MobiDB-lite"/>
    </source>
</evidence>
<protein>
    <submittedName>
        <fullName evidence="2">Uncharacterized protein</fullName>
    </submittedName>
</protein>
<feature type="non-terminal residue" evidence="2">
    <location>
        <position position="1"/>
    </location>
</feature>
<reference evidence="2 3" key="1">
    <citation type="journal article" date="2013" name="Curr. Biol.">
        <title>The Genome of the Foraminiferan Reticulomyxa filosa.</title>
        <authorList>
            <person name="Glockner G."/>
            <person name="Hulsmann N."/>
            <person name="Schleicher M."/>
            <person name="Noegel A.A."/>
            <person name="Eichinger L."/>
            <person name="Gallinger C."/>
            <person name="Pawlowski J."/>
            <person name="Sierra R."/>
            <person name="Euteneuer U."/>
            <person name="Pillet L."/>
            <person name="Moustafa A."/>
            <person name="Platzer M."/>
            <person name="Groth M."/>
            <person name="Szafranski K."/>
            <person name="Schliwa M."/>
        </authorList>
    </citation>
    <scope>NUCLEOTIDE SEQUENCE [LARGE SCALE GENOMIC DNA]</scope>
</reference>